<dbReference type="GO" id="GO:0003700">
    <property type="term" value="F:DNA-binding transcription factor activity"/>
    <property type="evidence" value="ECO:0007669"/>
    <property type="project" value="InterPro"/>
</dbReference>
<evidence type="ECO:0000256" key="2">
    <source>
        <dbReference type="ARBA" id="ARBA00022737"/>
    </source>
</evidence>
<keyword evidence="4" id="KW-0238">DNA-binding</keyword>
<evidence type="ECO:0000259" key="8">
    <source>
        <dbReference type="PROSITE" id="PS50090"/>
    </source>
</evidence>
<comment type="caution">
    <text evidence="10">The sequence shown here is derived from an EMBL/GenBank/DDBJ whole genome shotgun (WGS) entry which is preliminary data.</text>
</comment>
<evidence type="ECO:0000256" key="3">
    <source>
        <dbReference type="ARBA" id="ARBA00023015"/>
    </source>
</evidence>
<evidence type="ECO:0000256" key="7">
    <source>
        <dbReference type="SAM" id="MobiDB-lite"/>
    </source>
</evidence>
<dbReference type="PANTHER" id="PTHR45675">
    <property type="entry name" value="MYB TRANSCRIPTION FACTOR-RELATED-RELATED"/>
    <property type="match status" value="1"/>
</dbReference>
<evidence type="ECO:0000256" key="4">
    <source>
        <dbReference type="ARBA" id="ARBA00023125"/>
    </source>
</evidence>
<dbReference type="Proteomes" id="UP000604825">
    <property type="component" value="Unassembled WGS sequence"/>
</dbReference>
<dbReference type="OrthoDB" id="2143914at2759"/>
<dbReference type="Gene3D" id="1.10.10.60">
    <property type="entry name" value="Homeodomain-like"/>
    <property type="match status" value="2"/>
</dbReference>
<dbReference type="EMBL" id="CAJGYO010000016">
    <property type="protein sequence ID" value="CAD6273061.1"/>
    <property type="molecule type" value="Genomic_DNA"/>
</dbReference>
<accession>A0A811RSS6</accession>
<keyword evidence="3" id="KW-0805">Transcription regulation</keyword>
<gene>
    <name evidence="10" type="ORF">NCGR_LOCUS56329</name>
</gene>
<evidence type="ECO:0000256" key="5">
    <source>
        <dbReference type="ARBA" id="ARBA00023163"/>
    </source>
</evidence>
<keyword evidence="5" id="KW-0804">Transcription</keyword>
<sequence>MDMDMAMVSFDEDLDQVLADAMSPGSSATSSAPAAAAAPPAVVAGSSEDDEEAAAAASADLRRGPWTVDEDILLVNYIAAHGEGRWNSLARSAGLKRTGKSCRLRWLNYLRPDVRRGNITAEEQLLILDLHSRWGNRWSKIAQHLPGRTDNEIKNYWRTRVQKHARHLRCDVNSASFRHIVRHVWMPRLRERAQADRDDQLAPQSPVAVVQAPATTTASAPPACYNYYGYGSQHLVQHQGAHHGLQAAGEAHHHHHHQYYNEPAGQTAAATALSPDDASSALRPLSLTTDDASHYAATYAYTSTAMATPTNDDQGCGPTTTDDDVFAGMTWSELLATATSGPDDDSTSMSMISLPNFGFGDLDDGLWSLDDLCLQQLC</sequence>
<reference evidence="10" key="1">
    <citation type="submission" date="2020-10" db="EMBL/GenBank/DDBJ databases">
        <authorList>
            <person name="Han B."/>
            <person name="Lu T."/>
            <person name="Zhao Q."/>
            <person name="Huang X."/>
            <person name="Zhao Y."/>
        </authorList>
    </citation>
    <scope>NUCLEOTIDE SEQUENCE</scope>
</reference>
<evidence type="ECO:0000256" key="1">
    <source>
        <dbReference type="ARBA" id="ARBA00004123"/>
    </source>
</evidence>
<keyword evidence="2" id="KW-0677">Repeat</keyword>
<evidence type="ECO:0000313" key="11">
    <source>
        <dbReference type="Proteomes" id="UP000604825"/>
    </source>
</evidence>
<dbReference type="PROSITE" id="PS50090">
    <property type="entry name" value="MYB_LIKE"/>
    <property type="match status" value="2"/>
</dbReference>
<dbReference type="SUPFAM" id="SSF46689">
    <property type="entry name" value="Homeodomain-like"/>
    <property type="match status" value="1"/>
</dbReference>
<dbReference type="InterPro" id="IPR001005">
    <property type="entry name" value="SANT/Myb"/>
</dbReference>
<dbReference type="InterPro" id="IPR009057">
    <property type="entry name" value="Homeodomain-like_sf"/>
</dbReference>
<dbReference type="InterPro" id="IPR017930">
    <property type="entry name" value="Myb_dom"/>
</dbReference>
<feature type="region of interest" description="Disordered" evidence="7">
    <location>
        <begin position="21"/>
        <end position="50"/>
    </location>
</feature>
<feature type="domain" description="HTH myb-type" evidence="9">
    <location>
        <begin position="58"/>
        <end position="110"/>
    </location>
</feature>
<dbReference type="FunFam" id="1.10.10.60:FF:000011">
    <property type="entry name" value="Myb transcription factor"/>
    <property type="match status" value="1"/>
</dbReference>
<evidence type="ECO:0000256" key="6">
    <source>
        <dbReference type="ARBA" id="ARBA00023242"/>
    </source>
</evidence>
<dbReference type="GO" id="GO:0005634">
    <property type="term" value="C:nucleus"/>
    <property type="evidence" value="ECO:0007669"/>
    <property type="project" value="UniProtKB-SubCell"/>
</dbReference>
<dbReference type="SMART" id="SM00717">
    <property type="entry name" value="SANT"/>
    <property type="match status" value="2"/>
</dbReference>
<feature type="domain" description="HTH myb-type" evidence="9">
    <location>
        <begin position="111"/>
        <end position="165"/>
    </location>
</feature>
<comment type="subcellular location">
    <subcellularLocation>
        <location evidence="1">Nucleus</location>
    </subcellularLocation>
</comment>
<feature type="domain" description="Myb-like" evidence="8">
    <location>
        <begin position="58"/>
        <end position="110"/>
    </location>
</feature>
<keyword evidence="6" id="KW-0539">Nucleus</keyword>
<dbReference type="FunFam" id="1.10.10.60:FF:000107">
    <property type="entry name" value="MYB transcription factor"/>
    <property type="match status" value="1"/>
</dbReference>
<organism evidence="10 11">
    <name type="scientific">Miscanthus lutarioriparius</name>
    <dbReference type="NCBI Taxonomy" id="422564"/>
    <lineage>
        <taxon>Eukaryota</taxon>
        <taxon>Viridiplantae</taxon>
        <taxon>Streptophyta</taxon>
        <taxon>Embryophyta</taxon>
        <taxon>Tracheophyta</taxon>
        <taxon>Spermatophyta</taxon>
        <taxon>Magnoliopsida</taxon>
        <taxon>Liliopsida</taxon>
        <taxon>Poales</taxon>
        <taxon>Poaceae</taxon>
        <taxon>PACMAD clade</taxon>
        <taxon>Panicoideae</taxon>
        <taxon>Andropogonodae</taxon>
        <taxon>Andropogoneae</taxon>
        <taxon>Saccharinae</taxon>
        <taxon>Miscanthus</taxon>
    </lineage>
</organism>
<dbReference type="InterPro" id="IPR044676">
    <property type="entry name" value="EOBI/EOBII-like_plant"/>
</dbReference>
<evidence type="ECO:0000259" key="9">
    <source>
        <dbReference type="PROSITE" id="PS51294"/>
    </source>
</evidence>
<name>A0A811RSS6_9POAL</name>
<evidence type="ECO:0000313" key="10">
    <source>
        <dbReference type="EMBL" id="CAD6273061.1"/>
    </source>
</evidence>
<dbReference type="AlphaFoldDB" id="A0A811RSS6"/>
<dbReference type="PROSITE" id="PS51294">
    <property type="entry name" value="HTH_MYB"/>
    <property type="match status" value="2"/>
</dbReference>
<dbReference type="GO" id="GO:0043565">
    <property type="term" value="F:sequence-specific DNA binding"/>
    <property type="evidence" value="ECO:0007669"/>
    <property type="project" value="InterPro"/>
</dbReference>
<protein>
    <submittedName>
        <fullName evidence="10">Uncharacterized protein</fullName>
    </submittedName>
</protein>
<feature type="compositionally biased region" description="Low complexity" evidence="7">
    <location>
        <begin position="23"/>
        <end position="46"/>
    </location>
</feature>
<proteinExistence type="predicted"/>
<feature type="domain" description="Myb-like" evidence="8">
    <location>
        <begin position="111"/>
        <end position="161"/>
    </location>
</feature>
<dbReference type="CDD" id="cd00167">
    <property type="entry name" value="SANT"/>
    <property type="match status" value="2"/>
</dbReference>
<dbReference type="PANTHER" id="PTHR45675:SF128">
    <property type="entry name" value="MYB DNA-BINDING DOMAIN SUPERFAMILY PROTEIN-RELATED"/>
    <property type="match status" value="1"/>
</dbReference>
<dbReference type="Pfam" id="PF00249">
    <property type="entry name" value="Myb_DNA-binding"/>
    <property type="match status" value="2"/>
</dbReference>
<keyword evidence="11" id="KW-1185">Reference proteome</keyword>